<dbReference type="PANTHER" id="PTHR24321:SF14">
    <property type="entry name" value="SHORT-CHAIN TYPE DEHYDROGENASE_REDUCTASE BLR2146-RELATED"/>
    <property type="match status" value="1"/>
</dbReference>
<dbReference type="EMBL" id="BMQA01000098">
    <property type="protein sequence ID" value="GGJ67404.1"/>
    <property type="molecule type" value="Genomic_DNA"/>
</dbReference>
<proteinExistence type="inferred from homology"/>
<accession>A0A917P970</accession>
<evidence type="ECO:0000313" key="4">
    <source>
        <dbReference type="Proteomes" id="UP000657574"/>
    </source>
</evidence>
<dbReference type="Proteomes" id="UP000657574">
    <property type="component" value="Unassembled WGS sequence"/>
</dbReference>
<comment type="similarity">
    <text evidence="1">Belongs to the short-chain dehydrogenases/reductases (SDR) family.</text>
</comment>
<dbReference type="PRINTS" id="PR00081">
    <property type="entry name" value="GDHRDH"/>
</dbReference>
<dbReference type="Gene3D" id="3.40.50.720">
    <property type="entry name" value="NAD(P)-binding Rossmann-like Domain"/>
    <property type="match status" value="1"/>
</dbReference>
<dbReference type="PROSITE" id="PS00061">
    <property type="entry name" value="ADH_SHORT"/>
    <property type="match status" value="1"/>
</dbReference>
<dbReference type="SUPFAM" id="SSF51735">
    <property type="entry name" value="NAD(P)-binding Rossmann-fold domains"/>
    <property type="match status" value="1"/>
</dbReference>
<dbReference type="Pfam" id="PF13561">
    <property type="entry name" value="adh_short_C2"/>
    <property type="match status" value="1"/>
</dbReference>
<keyword evidence="4" id="KW-1185">Reference proteome</keyword>
<dbReference type="FunFam" id="3.40.50.720:FF:000084">
    <property type="entry name" value="Short-chain dehydrogenase reductase"/>
    <property type="match status" value="1"/>
</dbReference>
<comment type="caution">
    <text evidence="3">The sequence shown here is derived from an EMBL/GenBank/DDBJ whole genome shotgun (WGS) entry which is preliminary data.</text>
</comment>
<reference evidence="3" key="2">
    <citation type="submission" date="2020-09" db="EMBL/GenBank/DDBJ databases">
        <authorList>
            <person name="Sun Q."/>
            <person name="Ohkuma M."/>
        </authorList>
    </citation>
    <scope>NUCLEOTIDE SEQUENCE</scope>
    <source>
        <strain evidence="3">JCM 3086</strain>
    </source>
</reference>
<dbReference type="RefSeq" id="WP_189317315.1">
    <property type="nucleotide sequence ID" value="NZ_BMQA01000098.1"/>
</dbReference>
<gene>
    <name evidence="3" type="ORF">GCM10010121_092670</name>
</gene>
<evidence type="ECO:0000313" key="3">
    <source>
        <dbReference type="EMBL" id="GGJ67404.1"/>
    </source>
</evidence>
<keyword evidence="2" id="KW-0560">Oxidoreductase</keyword>
<dbReference type="InterPro" id="IPR002347">
    <property type="entry name" value="SDR_fam"/>
</dbReference>
<sequence length="261" mass="26112">MARFDGRVALVTGAAQGIGAASARRLARDGAAVLVTDVGLDGASAVADELASSGSSAWALRLDAADEDDWRAVVARGAELAGGPVTLVHSNAAFTGGPVTEGDGDPALLPVEVWDRIMAVNVRGGLLAAKHALPAMRAAGGGAFVYTSSISAYEAKPERVGYATSKSALLALSRGVAAAGGRDGVRSNVVAPGPVETPATAGIDPALKEVLLHASFIPRFATADEIAAAVAFLLSDDASMVTGQVLVVDGGVTASYPRPLA</sequence>
<evidence type="ECO:0000256" key="1">
    <source>
        <dbReference type="ARBA" id="ARBA00006484"/>
    </source>
</evidence>
<dbReference type="CDD" id="cd05233">
    <property type="entry name" value="SDR_c"/>
    <property type="match status" value="1"/>
</dbReference>
<dbReference type="GO" id="GO:0016491">
    <property type="term" value="F:oxidoreductase activity"/>
    <property type="evidence" value="ECO:0007669"/>
    <property type="project" value="UniProtKB-KW"/>
</dbReference>
<evidence type="ECO:0000256" key="2">
    <source>
        <dbReference type="ARBA" id="ARBA00023002"/>
    </source>
</evidence>
<dbReference type="InterPro" id="IPR020904">
    <property type="entry name" value="Sc_DH/Rdtase_CS"/>
</dbReference>
<dbReference type="PANTHER" id="PTHR24321">
    <property type="entry name" value="DEHYDROGENASES, SHORT CHAIN"/>
    <property type="match status" value="1"/>
</dbReference>
<protein>
    <submittedName>
        <fullName evidence="3">Short-chain type dehydrogenase/reductase y4lA</fullName>
    </submittedName>
</protein>
<name>A0A917P970_9ACTN</name>
<organism evidence="3 4">
    <name type="scientific">Streptomyces brasiliensis</name>
    <dbReference type="NCBI Taxonomy" id="1954"/>
    <lineage>
        <taxon>Bacteria</taxon>
        <taxon>Bacillati</taxon>
        <taxon>Actinomycetota</taxon>
        <taxon>Actinomycetes</taxon>
        <taxon>Kitasatosporales</taxon>
        <taxon>Streptomycetaceae</taxon>
        <taxon>Streptomyces</taxon>
    </lineage>
</organism>
<dbReference type="InterPro" id="IPR036291">
    <property type="entry name" value="NAD(P)-bd_dom_sf"/>
</dbReference>
<dbReference type="AlphaFoldDB" id="A0A917P970"/>
<reference evidence="3" key="1">
    <citation type="journal article" date="2014" name="Int. J. Syst. Evol. Microbiol.">
        <title>Complete genome sequence of Corynebacterium casei LMG S-19264T (=DSM 44701T), isolated from a smear-ripened cheese.</title>
        <authorList>
            <consortium name="US DOE Joint Genome Institute (JGI-PGF)"/>
            <person name="Walter F."/>
            <person name="Albersmeier A."/>
            <person name="Kalinowski J."/>
            <person name="Ruckert C."/>
        </authorList>
    </citation>
    <scope>NUCLEOTIDE SEQUENCE</scope>
    <source>
        <strain evidence="3">JCM 3086</strain>
    </source>
</reference>